<keyword evidence="3" id="KW-1185">Reference proteome</keyword>
<accession>L7JS27</accession>
<feature type="region of interest" description="Disordered" evidence="1">
    <location>
        <begin position="42"/>
        <end position="80"/>
    </location>
</feature>
<dbReference type="EMBL" id="JH994055">
    <property type="protein sequence ID" value="ELQ74273.1"/>
    <property type="molecule type" value="Genomic_DNA"/>
</dbReference>
<dbReference type="OrthoDB" id="10301728at2759"/>
<reference evidence="2 3" key="1">
    <citation type="journal article" date="2012" name="PLoS Pathog.">
        <title>The genome of the obligate intracellular parasite Trachipleistophora hominis: new insights into microsporidian genome dynamics and reductive evolution.</title>
        <authorList>
            <person name="Heinz E."/>
            <person name="Williams T.A."/>
            <person name="Nakjang S."/>
            <person name="Noel C.J."/>
            <person name="Swan D.C."/>
            <person name="Goldberg A.V."/>
            <person name="Harris S.R."/>
            <person name="Weinmaier T."/>
            <person name="Markert S."/>
            <person name="Becher D."/>
            <person name="Bernhardt J."/>
            <person name="Dagan T."/>
            <person name="Hacker C."/>
            <person name="Lucocq J.M."/>
            <person name="Schweder T."/>
            <person name="Rattei T."/>
            <person name="Hall N."/>
            <person name="Hirt R.P."/>
            <person name="Embley T.M."/>
        </authorList>
    </citation>
    <scope>NUCLEOTIDE SEQUENCE [LARGE SCALE GENOMIC DNA]</scope>
</reference>
<dbReference type="VEuPathDB" id="MicrosporidiaDB:THOM_2812"/>
<dbReference type="Proteomes" id="UP000011185">
    <property type="component" value="Unassembled WGS sequence"/>
</dbReference>
<dbReference type="InParanoid" id="L7JS27"/>
<protein>
    <submittedName>
        <fullName evidence="2">Uncharacterized protein</fullName>
    </submittedName>
</protein>
<dbReference type="AlphaFoldDB" id="L7JS27"/>
<feature type="compositionally biased region" description="Basic and acidic residues" evidence="1">
    <location>
        <begin position="49"/>
        <end position="61"/>
    </location>
</feature>
<evidence type="ECO:0000313" key="3">
    <source>
        <dbReference type="Proteomes" id="UP000011185"/>
    </source>
</evidence>
<organism evidence="2 3">
    <name type="scientific">Trachipleistophora hominis</name>
    <name type="common">Microsporidian parasite</name>
    <dbReference type="NCBI Taxonomy" id="72359"/>
    <lineage>
        <taxon>Eukaryota</taxon>
        <taxon>Fungi</taxon>
        <taxon>Fungi incertae sedis</taxon>
        <taxon>Microsporidia</taxon>
        <taxon>Pleistophoridae</taxon>
        <taxon>Trachipleistophora</taxon>
    </lineage>
</organism>
<sequence>MLKKNNRIARITDQDDFELLDNDRLGNVLDDNEIIVCYNCSETEDSEEKDMNENNEPEKRRVQVSSVNKTSESESAKKEA</sequence>
<proteinExistence type="predicted"/>
<evidence type="ECO:0000313" key="2">
    <source>
        <dbReference type="EMBL" id="ELQ74273.1"/>
    </source>
</evidence>
<dbReference type="HOGENOM" id="CLU_2591477_0_0_1"/>
<name>L7JS27_TRAHO</name>
<evidence type="ECO:0000256" key="1">
    <source>
        <dbReference type="SAM" id="MobiDB-lite"/>
    </source>
</evidence>
<gene>
    <name evidence="2" type="ORF">THOM_2812</name>
</gene>
<feature type="compositionally biased region" description="Basic and acidic residues" evidence="1">
    <location>
        <begin position="71"/>
        <end position="80"/>
    </location>
</feature>